<dbReference type="OrthoDB" id="3527137at2759"/>
<dbReference type="EMBL" id="ML732324">
    <property type="protein sequence ID" value="KAB8069844.1"/>
    <property type="molecule type" value="Genomic_DNA"/>
</dbReference>
<dbReference type="InterPro" id="IPR056672">
    <property type="entry name" value="DUF7770"/>
</dbReference>
<evidence type="ECO:0000259" key="1">
    <source>
        <dbReference type="Pfam" id="PF24968"/>
    </source>
</evidence>
<reference evidence="2 3" key="1">
    <citation type="submission" date="2019-04" db="EMBL/GenBank/DDBJ databases">
        <title>Friends and foes A comparative genomics study of 23 Aspergillus species from section Flavi.</title>
        <authorList>
            <consortium name="DOE Joint Genome Institute"/>
            <person name="Kjaerbolling I."/>
            <person name="Vesth T."/>
            <person name="Frisvad J.C."/>
            <person name="Nybo J.L."/>
            <person name="Theobald S."/>
            <person name="Kildgaard S."/>
            <person name="Isbrandt T."/>
            <person name="Kuo A."/>
            <person name="Sato A."/>
            <person name="Lyhne E.K."/>
            <person name="Kogle M.E."/>
            <person name="Wiebenga A."/>
            <person name="Kun R.S."/>
            <person name="Lubbers R.J."/>
            <person name="Makela M.R."/>
            <person name="Barry K."/>
            <person name="Chovatia M."/>
            <person name="Clum A."/>
            <person name="Daum C."/>
            <person name="Haridas S."/>
            <person name="He G."/>
            <person name="LaButti K."/>
            <person name="Lipzen A."/>
            <person name="Mondo S."/>
            <person name="Riley R."/>
            <person name="Salamov A."/>
            <person name="Simmons B.A."/>
            <person name="Magnuson J.K."/>
            <person name="Henrissat B."/>
            <person name="Mortensen U.H."/>
            <person name="Larsen T.O."/>
            <person name="Devries R.P."/>
            <person name="Grigoriev I.V."/>
            <person name="Machida M."/>
            <person name="Baker S.E."/>
            <person name="Andersen M.R."/>
        </authorList>
    </citation>
    <scope>NUCLEOTIDE SEQUENCE [LARGE SCALE GENOMIC DNA]</scope>
    <source>
        <strain evidence="2 3">CBS 151.66</strain>
    </source>
</reference>
<sequence length="183" mass="19698">MSTIQYIPASLAASAASYPISCIYACAHPANPTGPPGTAAASKMTNHWVFHFVTNSNESLRLDPSPSGPNFSIVLIVTKKTYTYSHNAVKSVQISTRGLSFKTIIDLIHGKKYDKYQFAAGGQGCRFWVSSVIELLKNAGYIQNTAEFHAAISALQTVWGPNGQSLPASQQTPITQGTFFAPQ</sequence>
<gene>
    <name evidence="2" type="ORF">BDV29DRAFT_182019</name>
</gene>
<evidence type="ECO:0000313" key="3">
    <source>
        <dbReference type="Proteomes" id="UP000326565"/>
    </source>
</evidence>
<dbReference type="Pfam" id="PF24968">
    <property type="entry name" value="DUF7770"/>
    <property type="match status" value="1"/>
</dbReference>
<evidence type="ECO:0000313" key="2">
    <source>
        <dbReference type="EMBL" id="KAB8069844.1"/>
    </source>
</evidence>
<dbReference type="AlphaFoldDB" id="A0A5N5WRM1"/>
<feature type="domain" description="DUF7770" evidence="1">
    <location>
        <begin position="23"/>
        <end position="180"/>
    </location>
</feature>
<accession>A0A5N5WRM1</accession>
<protein>
    <recommendedName>
        <fullName evidence="1">DUF7770 domain-containing protein</fullName>
    </recommendedName>
</protein>
<proteinExistence type="predicted"/>
<keyword evidence="3" id="KW-1185">Reference proteome</keyword>
<organism evidence="2 3">
    <name type="scientific">Aspergillus leporis</name>
    <dbReference type="NCBI Taxonomy" id="41062"/>
    <lineage>
        <taxon>Eukaryota</taxon>
        <taxon>Fungi</taxon>
        <taxon>Dikarya</taxon>
        <taxon>Ascomycota</taxon>
        <taxon>Pezizomycotina</taxon>
        <taxon>Eurotiomycetes</taxon>
        <taxon>Eurotiomycetidae</taxon>
        <taxon>Eurotiales</taxon>
        <taxon>Aspergillaceae</taxon>
        <taxon>Aspergillus</taxon>
        <taxon>Aspergillus subgen. Circumdati</taxon>
    </lineage>
</organism>
<name>A0A5N5WRM1_9EURO</name>
<dbReference type="Proteomes" id="UP000326565">
    <property type="component" value="Unassembled WGS sequence"/>
</dbReference>